<accession>A0A1T1AVM1</accession>
<keyword evidence="1" id="KW-0472">Membrane</keyword>
<dbReference type="EMBL" id="MTJN01000002">
    <property type="protein sequence ID" value="OOV08162.1"/>
    <property type="molecule type" value="Genomic_DNA"/>
</dbReference>
<feature type="transmembrane region" description="Helical" evidence="1">
    <location>
        <begin position="31"/>
        <end position="52"/>
    </location>
</feature>
<dbReference type="STRING" id="28066.RF819_16825"/>
<evidence type="ECO:0000256" key="1">
    <source>
        <dbReference type="SAM" id="Phobius"/>
    </source>
</evidence>
<dbReference type="Pfam" id="PF01882">
    <property type="entry name" value="DUF58"/>
    <property type="match status" value="1"/>
</dbReference>
<dbReference type="PANTHER" id="PTHR34351">
    <property type="entry name" value="SLR1927 PROTEIN-RELATED"/>
    <property type="match status" value="1"/>
</dbReference>
<dbReference type="RefSeq" id="WP_078366031.1">
    <property type="nucleotide sequence ID" value="NZ_MTJN01000002.1"/>
</dbReference>
<reference evidence="3 4" key="1">
    <citation type="submission" date="2017-01" db="EMBL/GenBank/DDBJ databases">
        <title>Genome sequencing of Rhodoferax fermentans JCM 7819.</title>
        <authorList>
            <person name="Kim Y.J."/>
            <person name="Farh M.E.-A."/>
            <person name="Yang D.-C."/>
        </authorList>
    </citation>
    <scope>NUCLEOTIDE SEQUENCE [LARGE SCALE GENOMIC DNA]</scope>
    <source>
        <strain evidence="3 4">JCM 7819</strain>
    </source>
</reference>
<evidence type="ECO:0000313" key="4">
    <source>
        <dbReference type="Proteomes" id="UP000190750"/>
    </source>
</evidence>
<sequence length="388" mass="42219">MESWLSKSRVLLALCAVLLMAAINRHDPMVYAMFLFLVVVTVLGFGLPWLSLRGTTVRLSAKANTEVTEGEVCPLDLVLARSTPWPAFMVMVETEWVWASQRVVLSQTVPVLRSGHLPDLGGLLRFPCRGLYQLNAVRLSSGFPLGLVSARHGLQRPEITRYVLPQPQPVHWPLPWDVTDDPQGELSTRRLGQSFELGMLRPYQQGEPVGRVSWRASARVGELVIQHFQQSGSIRLRLLVQAPRAPALGEPDSAGEQSMRLAAGVGEAALNNGAQLFLYLDTQPTPLRDGLRLRRALAEALPTDTSLSQAVVRLAQDTAPGEQVAVVVSGSQAAPELLAALTVLANQACRVLACIAVGRRAPAQELQQARQLAHTLNQAGFATLLELP</sequence>
<evidence type="ECO:0000313" key="3">
    <source>
        <dbReference type="EMBL" id="OOV08162.1"/>
    </source>
</evidence>
<organism evidence="3 4">
    <name type="scientific">Rhodoferax fermentans</name>
    <dbReference type="NCBI Taxonomy" id="28066"/>
    <lineage>
        <taxon>Bacteria</taxon>
        <taxon>Pseudomonadati</taxon>
        <taxon>Pseudomonadota</taxon>
        <taxon>Betaproteobacteria</taxon>
        <taxon>Burkholderiales</taxon>
        <taxon>Comamonadaceae</taxon>
        <taxon>Rhodoferax</taxon>
    </lineage>
</organism>
<dbReference type="OrthoDB" id="9812729at2"/>
<keyword evidence="1" id="KW-1133">Transmembrane helix</keyword>
<keyword evidence="1" id="KW-0812">Transmembrane</keyword>
<evidence type="ECO:0000259" key="2">
    <source>
        <dbReference type="Pfam" id="PF01882"/>
    </source>
</evidence>
<gene>
    <name evidence="3" type="ORF">RF819_16825</name>
</gene>
<dbReference type="PANTHER" id="PTHR34351:SF1">
    <property type="entry name" value="SLR1927 PROTEIN"/>
    <property type="match status" value="1"/>
</dbReference>
<keyword evidence="4" id="KW-1185">Reference proteome</keyword>
<comment type="caution">
    <text evidence="3">The sequence shown here is derived from an EMBL/GenBank/DDBJ whole genome shotgun (WGS) entry which is preliminary data.</text>
</comment>
<feature type="domain" description="DUF58" evidence="2">
    <location>
        <begin position="200"/>
        <end position="346"/>
    </location>
</feature>
<protein>
    <recommendedName>
        <fullName evidence="2">DUF58 domain-containing protein</fullName>
    </recommendedName>
</protein>
<dbReference type="Proteomes" id="UP000190750">
    <property type="component" value="Unassembled WGS sequence"/>
</dbReference>
<dbReference type="InterPro" id="IPR002881">
    <property type="entry name" value="DUF58"/>
</dbReference>
<proteinExistence type="predicted"/>
<name>A0A1T1AVM1_RHOFE</name>
<dbReference type="AlphaFoldDB" id="A0A1T1AVM1"/>